<organism evidence="3 4">
    <name type="scientific">Streptomyces fagopyri</name>
    <dbReference type="NCBI Taxonomy" id="2662397"/>
    <lineage>
        <taxon>Bacteria</taxon>
        <taxon>Bacillati</taxon>
        <taxon>Actinomycetota</taxon>
        <taxon>Actinomycetes</taxon>
        <taxon>Kitasatosporales</taxon>
        <taxon>Streptomycetaceae</taxon>
        <taxon>Streptomyces</taxon>
    </lineage>
</organism>
<feature type="transmembrane region" description="Helical" evidence="2">
    <location>
        <begin position="123"/>
        <end position="149"/>
    </location>
</feature>
<name>A0A5Q0LBL2_9ACTN</name>
<evidence type="ECO:0000313" key="4">
    <source>
        <dbReference type="Proteomes" id="UP000326179"/>
    </source>
</evidence>
<dbReference type="AlphaFoldDB" id="A0A5Q0LBL2"/>
<evidence type="ECO:0000313" key="3">
    <source>
        <dbReference type="EMBL" id="QFZ74224.1"/>
    </source>
</evidence>
<keyword evidence="2" id="KW-0472">Membrane</keyword>
<feature type="region of interest" description="Disordered" evidence="1">
    <location>
        <begin position="334"/>
        <end position="353"/>
    </location>
</feature>
<dbReference type="EMBL" id="CP045643">
    <property type="protein sequence ID" value="QFZ74224.1"/>
    <property type="molecule type" value="Genomic_DNA"/>
</dbReference>
<gene>
    <name evidence="3" type="ORF">GFH48_14000</name>
</gene>
<dbReference type="Proteomes" id="UP000326179">
    <property type="component" value="Chromosome"/>
</dbReference>
<protein>
    <submittedName>
        <fullName evidence="3">Uncharacterized protein</fullName>
    </submittedName>
</protein>
<evidence type="ECO:0000256" key="1">
    <source>
        <dbReference type="SAM" id="MobiDB-lite"/>
    </source>
</evidence>
<proteinExistence type="predicted"/>
<feature type="transmembrane region" description="Helical" evidence="2">
    <location>
        <begin position="55"/>
        <end position="77"/>
    </location>
</feature>
<evidence type="ECO:0000256" key="2">
    <source>
        <dbReference type="SAM" id="Phobius"/>
    </source>
</evidence>
<keyword evidence="2" id="KW-1133">Transmembrane helix</keyword>
<keyword evidence="4" id="KW-1185">Reference proteome</keyword>
<dbReference type="KEGG" id="sfy:GFH48_14000"/>
<keyword evidence="2" id="KW-0812">Transmembrane</keyword>
<dbReference type="RefSeq" id="WP_153288562.1">
    <property type="nucleotide sequence ID" value="NZ_CP045643.1"/>
</dbReference>
<sequence length="353" mass="38884">MPSHSTSGDEVGYGGYELRRTRQGADAGGAAGRGRTHPRFRTSVRWWIAGRTVHALLLMTLGALAGLSVVIAAAWTLTEHSGRSMAERFSNGERLLDLSLAVLRASVGTDSLAPEPDSTAHQLLATVASVTGALVPAVLLGIVLIKMFALRPFVWRQRASISHAWTADFPGYSRQHANSEDAIIAVRFYNRFDNLSVVDLRARVHLRYLERSPHDGSLVIYKQWLKVLDAQGQPADERYWLAVERGAPFTVWIPVQAPVAELPFRHIQGKDLTGSFGVKLLVRLTARTVGLGTEVADERWFDLEAGDFELGRFVPLQPDLDKDVWRWEGWTDFDGLIPGPPPPDDGDVAHTGP</sequence>
<accession>A0A5Q0LBL2</accession>
<reference evidence="3 4" key="1">
    <citation type="submission" date="2019-10" db="EMBL/GenBank/DDBJ databases">
        <title>A novel species.</title>
        <authorList>
            <person name="Gao J."/>
        </authorList>
    </citation>
    <scope>NUCLEOTIDE SEQUENCE [LARGE SCALE GENOMIC DNA]</scope>
    <source>
        <strain evidence="3 4">QMT-28</strain>
    </source>
</reference>